<feature type="transmembrane region" description="Helical" evidence="1">
    <location>
        <begin position="259"/>
        <end position="279"/>
    </location>
</feature>
<accession>A0ABS9TSU6</accession>
<feature type="transmembrane region" description="Helical" evidence="1">
    <location>
        <begin position="172"/>
        <end position="192"/>
    </location>
</feature>
<evidence type="ECO:0000313" key="4">
    <source>
        <dbReference type="Proteomes" id="UP001299970"/>
    </source>
</evidence>
<feature type="transmembrane region" description="Helical" evidence="1">
    <location>
        <begin position="63"/>
        <end position="83"/>
    </location>
</feature>
<dbReference type="InterPro" id="IPR050879">
    <property type="entry name" value="Acyltransferase_3"/>
</dbReference>
<dbReference type="InterPro" id="IPR002656">
    <property type="entry name" value="Acyl_transf_3_dom"/>
</dbReference>
<feature type="transmembrane region" description="Helical" evidence="1">
    <location>
        <begin position="353"/>
        <end position="377"/>
    </location>
</feature>
<dbReference type="Proteomes" id="UP001299970">
    <property type="component" value="Unassembled WGS sequence"/>
</dbReference>
<keyword evidence="1" id="KW-0472">Membrane</keyword>
<dbReference type="PANTHER" id="PTHR23028">
    <property type="entry name" value="ACETYLTRANSFERASE"/>
    <property type="match status" value="1"/>
</dbReference>
<feature type="transmembrane region" description="Helical" evidence="1">
    <location>
        <begin position="104"/>
        <end position="123"/>
    </location>
</feature>
<feature type="domain" description="Acyltransferase 3" evidence="2">
    <location>
        <begin position="23"/>
        <end position="370"/>
    </location>
</feature>
<keyword evidence="1" id="KW-0812">Transmembrane</keyword>
<dbReference type="PANTHER" id="PTHR23028:SF53">
    <property type="entry name" value="ACYL_TRANSF_3 DOMAIN-CONTAINING PROTEIN"/>
    <property type="match status" value="1"/>
</dbReference>
<proteinExistence type="predicted"/>
<evidence type="ECO:0000313" key="3">
    <source>
        <dbReference type="EMBL" id="MCH6171627.1"/>
    </source>
</evidence>
<feature type="transmembrane region" description="Helical" evidence="1">
    <location>
        <begin position="224"/>
        <end position="247"/>
    </location>
</feature>
<evidence type="ECO:0000259" key="2">
    <source>
        <dbReference type="Pfam" id="PF01757"/>
    </source>
</evidence>
<keyword evidence="4" id="KW-1185">Reference proteome</keyword>
<dbReference type="GO" id="GO:0016746">
    <property type="term" value="F:acyltransferase activity"/>
    <property type="evidence" value="ECO:0007669"/>
    <property type="project" value="UniProtKB-KW"/>
</dbReference>
<protein>
    <submittedName>
        <fullName evidence="3">Acyltransferase</fullName>
    </submittedName>
</protein>
<keyword evidence="3" id="KW-0012">Acyltransferase</keyword>
<sequence>MTRAGQQVTTPCGSRGVLTGELKGLTGLRIVAAIWVVLFHFHFTPLPGVAEVAATLGPLVTAGALGVDLFFVLSGFVIAYTYMDKLGPALRIGATTRFVWARACRIWPVYAVVFHLFGLWLMARMVFGSDSEIAFQAVQPELGVGQYIQQLFMVQLWDNAFFDGASWVGPTWSISAEWLAYLLFPVGVLVLFRMRNLPAVVLGVAAVALMAPVAWAYLSTGSPYYPWSWVVRILCGFSGGALMYLAVRRTLRMSSRARRSASTFAVVLPLMIAGGLLLGELIGPGRGGAVIMLFPLLVGALALADRGPALVLSAPWAVYGGRISYSLYLVHIPMFEIYWLALRKFSLLGPDTVLAYVAGALVFVSTIGVAALAYHAVEEPARRRMRKLVPAEVESVSKAPRHRAVGGSAAGWPSVGHQTATAARIAAARRTLADRTNSEIRPTEKAAESAEFSVPRRPALGTRNGVLAAALINAQRRAPANVDDYERALYVRGGYLNAGG</sequence>
<feature type="transmembrane region" description="Helical" evidence="1">
    <location>
        <begin position="199"/>
        <end position="218"/>
    </location>
</feature>
<keyword evidence="1" id="KW-1133">Transmembrane helix</keyword>
<feature type="transmembrane region" description="Helical" evidence="1">
    <location>
        <begin position="24"/>
        <end position="43"/>
    </location>
</feature>
<evidence type="ECO:0000256" key="1">
    <source>
        <dbReference type="SAM" id="Phobius"/>
    </source>
</evidence>
<keyword evidence="3" id="KW-0808">Transferase</keyword>
<comment type="caution">
    <text evidence="3">The sequence shown here is derived from an EMBL/GenBank/DDBJ whole genome shotgun (WGS) entry which is preliminary data.</text>
</comment>
<reference evidence="3 4" key="1">
    <citation type="submission" date="2022-03" db="EMBL/GenBank/DDBJ databases">
        <title>Pseudonocardia alaer sp. nov., a novel actinomycete isolated from reed forest soil.</title>
        <authorList>
            <person name="Wang L."/>
        </authorList>
    </citation>
    <scope>NUCLEOTIDE SEQUENCE [LARGE SCALE GENOMIC DNA]</scope>
    <source>
        <strain evidence="3 4">Y-16303</strain>
    </source>
</reference>
<feature type="transmembrane region" description="Helical" evidence="1">
    <location>
        <begin position="285"/>
        <end position="304"/>
    </location>
</feature>
<name>A0ABS9TSU6_9PSEU</name>
<dbReference type="RefSeq" id="WP_241042427.1">
    <property type="nucleotide sequence ID" value="NZ_BAAAJF010000016.1"/>
</dbReference>
<feature type="transmembrane region" description="Helical" evidence="1">
    <location>
        <begin position="325"/>
        <end position="341"/>
    </location>
</feature>
<dbReference type="Pfam" id="PF01757">
    <property type="entry name" value="Acyl_transf_3"/>
    <property type="match status" value="1"/>
</dbReference>
<gene>
    <name evidence="3" type="ORF">MMF94_38570</name>
</gene>
<dbReference type="EMBL" id="JAKXMK010000046">
    <property type="protein sequence ID" value="MCH6171627.1"/>
    <property type="molecule type" value="Genomic_DNA"/>
</dbReference>
<organism evidence="3 4">
    <name type="scientific">Pseudonocardia alaniniphila</name>
    <dbReference type="NCBI Taxonomy" id="75291"/>
    <lineage>
        <taxon>Bacteria</taxon>
        <taxon>Bacillati</taxon>
        <taxon>Actinomycetota</taxon>
        <taxon>Actinomycetes</taxon>
        <taxon>Pseudonocardiales</taxon>
        <taxon>Pseudonocardiaceae</taxon>
        <taxon>Pseudonocardia</taxon>
    </lineage>
</organism>